<dbReference type="SMART" id="SM00052">
    <property type="entry name" value="EAL"/>
    <property type="match status" value="1"/>
</dbReference>
<dbReference type="Pfam" id="PF00563">
    <property type="entry name" value="EAL"/>
    <property type="match status" value="1"/>
</dbReference>
<dbReference type="InterPro" id="IPR043128">
    <property type="entry name" value="Rev_trsase/Diguanyl_cyclase"/>
</dbReference>
<accession>A0A2D3WL33</accession>
<dbReference type="CDD" id="cd01948">
    <property type="entry name" value="EAL"/>
    <property type="match status" value="1"/>
</dbReference>
<dbReference type="InterPro" id="IPR035919">
    <property type="entry name" value="EAL_sf"/>
</dbReference>
<feature type="non-terminal residue" evidence="3">
    <location>
        <position position="1"/>
    </location>
</feature>
<evidence type="ECO:0008006" key="5">
    <source>
        <dbReference type="Google" id="ProtNLM"/>
    </source>
</evidence>
<organism evidence="3 4">
    <name type="scientific">Sulfuricurvum kujiense</name>
    <dbReference type="NCBI Taxonomy" id="148813"/>
    <lineage>
        <taxon>Bacteria</taxon>
        <taxon>Pseudomonadati</taxon>
        <taxon>Campylobacterota</taxon>
        <taxon>Epsilonproteobacteria</taxon>
        <taxon>Campylobacterales</taxon>
        <taxon>Sulfurimonadaceae</taxon>
        <taxon>Sulfuricurvum</taxon>
    </lineage>
</organism>
<dbReference type="CDD" id="cd01949">
    <property type="entry name" value="GGDEF"/>
    <property type="match status" value="1"/>
</dbReference>
<dbReference type="Gene3D" id="3.30.70.270">
    <property type="match status" value="1"/>
</dbReference>
<feature type="domain" description="EAL" evidence="1">
    <location>
        <begin position="324"/>
        <end position="572"/>
    </location>
</feature>
<protein>
    <recommendedName>
        <fullName evidence="5">Diguanylate cyclase</fullName>
    </recommendedName>
</protein>
<dbReference type="InterPro" id="IPR029787">
    <property type="entry name" value="Nucleotide_cyclase"/>
</dbReference>
<name>A0A2D3WL33_9BACT</name>
<dbReference type="Proteomes" id="UP000228859">
    <property type="component" value="Unassembled WGS sequence"/>
</dbReference>
<evidence type="ECO:0000259" key="1">
    <source>
        <dbReference type="PROSITE" id="PS50883"/>
    </source>
</evidence>
<dbReference type="EMBL" id="DLUI01000082">
    <property type="protein sequence ID" value="DAB38444.1"/>
    <property type="molecule type" value="Genomic_DNA"/>
</dbReference>
<dbReference type="GO" id="GO:0071111">
    <property type="term" value="F:cyclic-guanylate-specific phosphodiesterase activity"/>
    <property type="evidence" value="ECO:0007669"/>
    <property type="project" value="InterPro"/>
</dbReference>
<dbReference type="InterPro" id="IPR001633">
    <property type="entry name" value="EAL_dom"/>
</dbReference>
<dbReference type="PANTHER" id="PTHR33121">
    <property type="entry name" value="CYCLIC DI-GMP PHOSPHODIESTERASE PDEF"/>
    <property type="match status" value="1"/>
</dbReference>
<dbReference type="NCBIfam" id="TIGR00254">
    <property type="entry name" value="GGDEF"/>
    <property type="match status" value="1"/>
</dbReference>
<proteinExistence type="predicted"/>
<dbReference type="InterPro" id="IPR029016">
    <property type="entry name" value="GAF-like_dom_sf"/>
</dbReference>
<gene>
    <name evidence="3" type="ORF">CFH83_05880</name>
</gene>
<dbReference type="PROSITE" id="PS50887">
    <property type="entry name" value="GGDEF"/>
    <property type="match status" value="1"/>
</dbReference>
<comment type="caution">
    <text evidence="3">The sequence shown here is derived from an EMBL/GenBank/DDBJ whole genome shotgun (WGS) entry which is preliminary data.</text>
</comment>
<dbReference type="SUPFAM" id="SSF55073">
    <property type="entry name" value="Nucleotide cyclase"/>
    <property type="match status" value="1"/>
</dbReference>
<sequence>AQSLEELIDKTALCLVENKTFLSVKISLLENEILTVKASYGVDNEHTILPIEHIALERNTSIILTDFSADISEECRQKVKKYGITAVYAAVLRKDTFATEAFGVMMICTAQENGFTAEETAMIDELSGDLGFAINSFYQKDNIIKLSFYDPLTELPNRRLLMERLSQAMLSSARTLQYGGLLFIDLDNFKVINDLKGHITGDEVLRETGKRLLSILRQTDIVARFGGDEFVILIENIGSTQQDAASAIQTTSNKILEVAKDPFVIDQNPFYLSASIGIVLFKGNDSTADQLFSYADSAMYAAKKSVRNTTRFYDSTLQETITEQAHLIHDLRSALSLDQLFVVYQEQVDIQGVTEGVEALMRWEHPSRGLIAPSTFIPLAESSGMIITLGDWIFNEVTKQIEEWNSHPVKCNWRISVNVSPKQFEDDDYVSKLQKQIAITPIDPSKIRLELTEGLLIQDTQKTMEKINALKAIGFTLSIDDFGTGYSSLSYLKNLAIDELKIDQSFVRALPDSLSDKIIIQTIITIGKTFGLVVIAEGVETVEQFELLKEMECNAFQGFLFSRPQRIEYYKN</sequence>
<feature type="domain" description="GGDEF" evidence="2">
    <location>
        <begin position="177"/>
        <end position="315"/>
    </location>
</feature>
<dbReference type="InterPro" id="IPR050706">
    <property type="entry name" value="Cyclic-di-GMP_PDE-like"/>
</dbReference>
<reference evidence="3 4" key="1">
    <citation type="journal article" date="2017" name="Front. Microbiol.">
        <title>Comparative Genomic Analysis of the Class Epsilonproteobacteria and Proposed Reclassification to Epsilonbacteraeota (phyl. nov.).</title>
        <authorList>
            <person name="Waite D.W."/>
            <person name="Vanwonterghem I."/>
            <person name="Rinke C."/>
            <person name="Parks D.H."/>
            <person name="Zhang Y."/>
            <person name="Takai K."/>
            <person name="Sievert S.M."/>
            <person name="Simon J."/>
            <person name="Campbell B.J."/>
            <person name="Hanson T.E."/>
            <person name="Woyke T."/>
            <person name="Klotz M.G."/>
            <person name="Hugenholtz P."/>
        </authorList>
    </citation>
    <scope>NUCLEOTIDE SEQUENCE [LARGE SCALE GENOMIC DNA]</scope>
    <source>
        <strain evidence="3">UBA12443</strain>
    </source>
</reference>
<dbReference type="InterPro" id="IPR000160">
    <property type="entry name" value="GGDEF_dom"/>
</dbReference>
<dbReference type="SMART" id="SM00267">
    <property type="entry name" value="GGDEF"/>
    <property type="match status" value="1"/>
</dbReference>
<dbReference type="Gene3D" id="3.20.20.450">
    <property type="entry name" value="EAL domain"/>
    <property type="match status" value="1"/>
</dbReference>
<dbReference type="Gene3D" id="3.30.450.40">
    <property type="match status" value="1"/>
</dbReference>
<dbReference type="AlphaFoldDB" id="A0A2D3WL33"/>
<dbReference type="RefSeq" id="WP_303662981.1">
    <property type="nucleotide sequence ID" value="NZ_DLUI01000082.1"/>
</dbReference>
<dbReference type="PROSITE" id="PS50883">
    <property type="entry name" value="EAL"/>
    <property type="match status" value="1"/>
</dbReference>
<evidence type="ECO:0000313" key="3">
    <source>
        <dbReference type="EMBL" id="DAB38444.1"/>
    </source>
</evidence>
<evidence type="ECO:0000313" key="4">
    <source>
        <dbReference type="Proteomes" id="UP000228859"/>
    </source>
</evidence>
<dbReference type="SUPFAM" id="SSF141868">
    <property type="entry name" value="EAL domain-like"/>
    <property type="match status" value="1"/>
</dbReference>
<evidence type="ECO:0000259" key="2">
    <source>
        <dbReference type="PROSITE" id="PS50887"/>
    </source>
</evidence>
<dbReference type="Pfam" id="PF00990">
    <property type="entry name" value="GGDEF"/>
    <property type="match status" value="1"/>
</dbReference>
<dbReference type="PANTHER" id="PTHR33121:SF71">
    <property type="entry name" value="OXYGEN SENSOR PROTEIN DOSP"/>
    <property type="match status" value="1"/>
</dbReference>